<dbReference type="PANTHER" id="PTHR43756:SF5">
    <property type="entry name" value="CHOLINE MONOOXYGENASE, CHLOROPLASTIC"/>
    <property type="match status" value="1"/>
</dbReference>
<keyword evidence="6" id="KW-0408">Iron</keyword>
<evidence type="ECO:0000256" key="5">
    <source>
        <dbReference type="ARBA" id="ARBA00023002"/>
    </source>
</evidence>
<sequence length="384" mass="44129">MTTMQVAEQQLLDLRPKFKETRKKLLSARHLPGEVYSSPEIYDMEKQQIFMKYWLSVGRVEEIPNVGDYYTFQVMKESIVVSRPAPDQVVAYMNQCLHRGVEIAVGRGNAKEFSCPYHAWLYDVSGKLVVAPGMKASEVELKNCSLRQLHVKVWRGWIFVNFSDEPMSFEDYIAPFEQPLWWFQTDHCRLAQKVEIDVKCNWKFLVENLIDIYHVGVIHKGTFGGFVKGEQVRFNLLGNGGWHTQYEARPHSTSGDQVFPTLPWAQDKPSGIACKAGIYPNLNLSMRADSVRMWHIWPISPTETRVICYLLFPEGAFSIPNYDEEMEKYVGFVRQIIAEDAVMVEGMQNSAGSEFFKPGPMSPLEEALYHMENHYIDVMTSEAA</sequence>
<dbReference type="Pfam" id="PF00355">
    <property type="entry name" value="Rieske"/>
    <property type="match status" value="1"/>
</dbReference>
<dbReference type="SUPFAM" id="SSF55961">
    <property type="entry name" value="Bet v1-like"/>
    <property type="match status" value="1"/>
</dbReference>
<proteinExistence type="inferred from homology"/>
<accession>A0A076PUS3</accession>
<dbReference type="PRINTS" id="PR00090">
    <property type="entry name" value="RNGDIOXGNASE"/>
</dbReference>
<evidence type="ECO:0000313" key="11">
    <source>
        <dbReference type="Proteomes" id="UP000028782"/>
    </source>
</evidence>
<name>A0A076PUS3_COMTE</name>
<evidence type="ECO:0000256" key="4">
    <source>
        <dbReference type="ARBA" id="ARBA00022723"/>
    </source>
</evidence>
<dbReference type="PANTHER" id="PTHR43756">
    <property type="entry name" value="CHOLINE MONOOXYGENASE, CHLOROPLASTIC"/>
    <property type="match status" value="1"/>
</dbReference>
<dbReference type="Gene3D" id="2.102.10.10">
    <property type="entry name" value="Rieske [2Fe-2S] iron-sulphur domain"/>
    <property type="match status" value="1"/>
</dbReference>
<evidence type="ECO:0000256" key="1">
    <source>
        <dbReference type="ARBA" id="ARBA00001962"/>
    </source>
</evidence>
<gene>
    <name evidence="10" type="ORF">O987_21890</name>
</gene>
<evidence type="ECO:0000259" key="9">
    <source>
        <dbReference type="PROSITE" id="PS51296"/>
    </source>
</evidence>
<organism evidence="10 11">
    <name type="scientific">Comamonas testosteroni TK102</name>
    <dbReference type="NCBI Taxonomy" id="1392005"/>
    <lineage>
        <taxon>Bacteria</taxon>
        <taxon>Pseudomonadati</taxon>
        <taxon>Pseudomonadota</taxon>
        <taxon>Betaproteobacteria</taxon>
        <taxon>Burkholderiales</taxon>
        <taxon>Comamonadaceae</taxon>
        <taxon>Comamonas</taxon>
    </lineage>
</organism>
<evidence type="ECO:0000256" key="2">
    <source>
        <dbReference type="ARBA" id="ARBA00008751"/>
    </source>
</evidence>
<dbReference type="HOGENOM" id="CLU_026244_3_2_4"/>
<dbReference type="EMBL" id="CP006704">
    <property type="protein sequence ID" value="AIJ48466.1"/>
    <property type="molecule type" value="Genomic_DNA"/>
</dbReference>
<dbReference type="CDD" id="cd00680">
    <property type="entry name" value="RHO_alpha_C"/>
    <property type="match status" value="1"/>
</dbReference>
<evidence type="ECO:0000256" key="6">
    <source>
        <dbReference type="ARBA" id="ARBA00023004"/>
    </source>
</evidence>
<dbReference type="GO" id="GO:0051537">
    <property type="term" value="F:2 iron, 2 sulfur cluster binding"/>
    <property type="evidence" value="ECO:0007669"/>
    <property type="project" value="UniProtKB-KW"/>
</dbReference>
<dbReference type="CDD" id="cd03469">
    <property type="entry name" value="Rieske_RO_Alpha_N"/>
    <property type="match status" value="1"/>
</dbReference>
<protein>
    <recommendedName>
        <fullName evidence="9">Rieske domain-containing protein</fullName>
    </recommendedName>
</protein>
<comment type="similarity">
    <text evidence="2">Belongs to the bacterial ring-hydroxylating dioxygenase alpha subunit family.</text>
</comment>
<dbReference type="AlphaFoldDB" id="A0A076PUS3"/>
<evidence type="ECO:0000256" key="3">
    <source>
        <dbReference type="ARBA" id="ARBA00022714"/>
    </source>
</evidence>
<reference evidence="10 11" key="1">
    <citation type="journal article" date="2014" name="Genome Announc.">
        <title>Complete Genome Sequence of Polychlorinated Biphenyl Degrader Comamonas testosteroni TK102 (NBRC 109938).</title>
        <authorList>
            <person name="Fukuda K."/>
            <person name="Hosoyama A."/>
            <person name="Tsuchikane K."/>
            <person name="Ohji S."/>
            <person name="Yamazoe A."/>
            <person name="Fujita N."/>
            <person name="Shintani M."/>
            <person name="Kimbara K."/>
        </authorList>
    </citation>
    <scope>NUCLEOTIDE SEQUENCE [LARGE SCALE GENOMIC DNA]</scope>
    <source>
        <strain evidence="10">TK102</strain>
    </source>
</reference>
<evidence type="ECO:0000256" key="8">
    <source>
        <dbReference type="ARBA" id="ARBA00023027"/>
    </source>
</evidence>
<evidence type="ECO:0000313" key="10">
    <source>
        <dbReference type="EMBL" id="AIJ48466.1"/>
    </source>
</evidence>
<dbReference type="GO" id="GO:0016491">
    <property type="term" value="F:oxidoreductase activity"/>
    <property type="evidence" value="ECO:0007669"/>
    <property type="project" value="UniProtKB-KW"/>
</dbReference>
<dbReference type="PROSITE" id="PS00570">
    <property type="entry name" value="RING_HYDROXYL_ALPHA"/>
    <property type="match status" value="1"/>
</dbReference>
<dbReference type="InterPro" id="IPR015879">
    <property type="entry name" value="Ring_hydroxy_dOase_asu_C_dom"/>
</dbReference>
<feature type="domain" description="Rieske" evidence="9">
    <location>
        <begin position="54"/>
        <end position="160"/>
    </location>
</feature>
<keyword evidence="5" id="KW-0560">Oxidoreductase</keyword>
<keyword evidence="4" id="KW-0479">Metal-binding</keyword>
<dbReference type="Gene3D" id="3.90.380.10">
    <property type="entry name" value="Naphthalene 1,2-dioxygenase Alpha Subunit, Chain A, domain 1"/>
    <property type="match status" value="1"/>
</dbReference>
<dbReference type="Proteomes" id="UP000028782">
    <property type="component" value="Chromosome"/>
</dbReference>
<keyword evidence="8" id="KW-0520">NAD</keyword>
<comment type="cofactor">
    <cofactor evidence="1">
        <name>Fe cation</name>
        <dbReference type="ChEBI" id="CHEBI:24875"/>
    </cofactor>
</comment>
<dbReference type="SUPFAM" id="SSF50022">
    <property type="entry name" value="ISP domain"/>
    <property type="match status" value="1"/>
</dbReference>
<dbReference type="InterPro" id="IPR036922">
    <property type="entry name" value="Rieske_2Fe-2S_sf"/>
</dbReference>
<dbReference type="KEGG" id="ctes:O987_21890"/>
<dbReference type="Pfam" id="PF00848">
    <property type="entry name" value="Ring_hydroxyl_A"/>
    <property type="match status" value="1"/>
</dbReference>
<keyword evidence="3" id="KW-0001">2Fe-2S</keyword>
<dbReference type="InterPro" id="IPR017941">
    <property type="entry name" value="Rieske_2Fe-2S"/>
</dbReference>
<keyword evidence="7" id="KW-0411">Iron-sulfur</keyword>
<dbReference type="GO" id="GO:0005506">
    <property type="term" value="F:iron ion binding"/>
    <property type="evidence" value="ECO:0007669"/>
    <property type="project" value="InterPro"/>
</dbReference>
<dbReference type="InterPro" id="IPR001663">
    <property type="entry name" value="Rng_hydr_dOase-A"/>
</dbReference>
<dbReference type="PROSITE" id="PS51296">
    <property type="entry name" value="RIESKE"/>
    <property type="match status" value="1"/>
</dbReference>
<evidence type="ECO:0000256" key="7">
    <source>
        <dbReference type="ARBA" id="ARBA00023014"/>
    </source>
</evidence>
<dbReference type="InterPro" id="IPR015881">
    <property type="entry name" value="ARHD_Rieske_2Fe_2S"/>
</dbReference>